<sequence length="77" mass="8801">MQRLRIGLTTVVETEKFTRLPQWDIDFKRQTSVQSVRELQQGRLDAAIIGIAHPPDAAHPLLLPFTQYLASSSTWVR</sequence>
<proteinExistence type="predicted"/>
<comment type="caution">
    <text evidence="1">The sequence shown here is derived from an EMBL/GenBank/DDBJ whole genome shotgun (WGS) entry which is preliminary data.</text>
</comment>
<keyword evidence="2" id="KW-1185">Reference proteome</keyword>
<organism evidence="1 2">
    <name type="scientific">Duganella alba</name>
    <dbReference type="NCBI Taxonomy" id="2666081"/>
    <lineage>
        <taxon>Bacteria</taxon>
        <taxon>Pseudomonadati</taxon>
        <taxon>Pseudomonadota</taxon>
        <taxon>Betaproteobacteria</taxon>
        <taxon>Burkholderiales</taxon>
        <taxon>Oxalobacteraceae</taxon>
        <taxon>Telluria group</taxon>
        <taxon>Duganella</taxon>
    </lineage>
</organism>
<accession>A0A6L5QDC0</accession>
<dbReference type="AlphaFoldDB" id="A0A6L5QDC0"/>
<gene>
    <name evidence="1" type="ORF">GJ697_07915</name>
</gene>
<protein>
    <submittedName>
        <fullName evidence="1">Uncharacterized protein</fullName>
    </submittedName>
</protein>
<evidence type="ECO:0000313" key="2">
    <source>
        <dbReference type="Proteomes" id="UP000481037"/>
    </source>
</evidence>
<reference evidence="1 2" key="1">
    <citation type="submission" date="2019-11" db="EMBL/GenBank/DDBJ databases">
        <title>Novel species isolated from a subtropical stream in China.</title>
        <authorList>
            <person name="Lu H."/>
        </authorList>
    </citation>
    <scope>NUCLEOTIDE SEQUENCE [LARGE SCALE GENOMIC DNA]</scope>
    <source>
        <strain evidence="1 2">FT25W</strain>
    </source>
</reference>
<dbReference type="Proteomes" id="UP000481037">
    <property type="component" value="Unassembled WGS sequence"/>
</dbReference>
<evidence type="ECO:0000313" key="1">
    <source>
        <dbReference type="EMBL" id="MRX07753.1"/>
    </source>
</evidence>
<dbReference type="RefSeq" id="WP_154362287.1">
    <property type="nucleotide sequence ID" value="NZ_WKJM01000005.1"/>
</dbReference>
<dbReference type="EMBL" id="WKJM01000005">
    <property type="protein sequence ID" value="MRX07753.1"/>
    <property type="molecule type" value="Genomic_DNA"/>
</dbReference>
<name>A0A6L5QDC0_9BURK</name>